<dbReference type="Gene3D" id="6.10.340.10">
    <property type="match status" value="1"/>
</dbReference>
<accession>A0ABU0YP97</accession>
<dbReference type="SMART" id="SM00283">
    <property type="entry name" value="MA"/>
    <property type="match status" value="1"/>
</dbReference>
<dbReference type="InterPro" id="IPR003660">
    <property type="entry name" value="HAMP_dom"/>
</dbReference>
<dbReference type="RefSeq" id="WP_379955939.1">
    <property type="nucleotide sequence ID" value="NZ_JAUYVI010000004.1"/>
</dbReference>
<dbReference type="PANTHER" id="PTHR32089">
    <property type="entry name" value="METHYL-ACCEPTING CHEMOTAXIS PROTEIN MCPB"/>
    <property type="match status" value="1"/>
</dbReference>
<dbReference type="EMBL" id="JAUYVI010000004">
    <property type="protein sequence ID" value="MDQ7248458.1"/>
    <property type="molecule type" value="Genomic_DNA"/>
</dbReference>
<keyword evidence="5" id="KW-1133">Transmembrane helix</keyword>
<evidence type="ECO:0000259" key="6">
    <source>
        <dbReference type="PROSITE" id="PS50111"/>
    </source>
</evidence>
<dbReference type="Pfam" id="PF00672">
    <property type="entry name" value="HAMP"/>
    <property type="match status" value="1"/>
</dbReference>
<feature type="domain" description="HAMP" evidence="7">
    <location>
        <begin position="310"/>
        <end position="363"/>
    </location>
</feature>
<reference evidence="9" key="1">
    <citation type="submission" date="2023-08" db="EMBL/GenBank/DDBJ databases">
        <title>Rhodospirillaceae gen. nov., a novel taxon isolated from the Yangtze River Yuezi River estuary sludge.</title>
        <authorList>
            <person name="Ruan L."/>
        </authorList>
    </citation>
    <scope>NUCLEOTIDE SEQUENCE [LARGE SCALE GENOMIC DNA]</scope>
    <source>
        <strain evidence="9">R-7</strain>
    </source>
</reference>
<evidence type="ECO:0000313" key="9">
    <source>
        <dbReference type="Proteomes" id="UP001230156"/>
    </source>
</evidence>
<dbReference type="CDD" id="cd06225">
    <property type="entry name" value="HAMP"/>
    <property type="match status" value="1"/>
</dbReference>
<evidence type="ECO:0000313" key="8">
    <source>
        <dbReference type="EMBL" id="MDQ7248458.1"/>
    </source>
</evidence>
<dbReference type="PROSITE" id="PS50885">
    <property type="entry name" value="HAMP"/>
    <property type="match status" value="1"/>
</dbReference>
<organism evidence="8 9">
    <name type="scientific">Dongia sedimenti</name>
    <dbReference type="NCBI Taxonomy" id="3064282"/>
    <lineage>
        <taxon>Bacteria</taxon>
        <taxon>Pseudomonadati</taxon>
        <taxon>Pseudomonadota</taxon>
        <taxon>Alphaproteobacteria</taxon>
        <taxon>Rhodospirillales</taxon>
        <taxon>Dongiaceae</taxon>
        <taxon>Dongia</taxon>
    </lineage>
</organism>
<keyword evidence="9" id="KW-1185">Reference proteome</keyword>
<comment type="similarity">
    <text evidence="2">Belongs to the methyl-accepting chemotaxis (MCP) protein family.</text>
</comment>
<keyword evidence="1 3" id="KW-0807">Transducer</keyword>
<name>A0ABU0YP97_9PROT</name>
<dbReference type="SMART" id="SM00304">
    <property type="entry name" value="HAMP"/>
    <property type="match status" value="1"/>
</dbReference>
<dbReference type="PRINTS" id="PR00260">
    <property type="entry name" value="CHEMTRNSDUCR"/>
</dbReference>
<evidence type="ECO:0000256" key="3">
    <source>
        <dbReference type="PROSITE-ProRule" id="PRU00284"/>
    </source>
</evidence>
<feature type="domain" description="Methyl-accepting transducer" evidence="6">
    <location>
        <begin position="403"/>
        <end position="625"/>
    </location>
</feature>
<evidence type="ECO:0000259" key="7">
    <source>
        <dbReference type="PROSITE" id="PS50885"/>
    </source>
</evidence>
<evidence type="ECO:0000256" key="4">
    <source>
        <dbReference type="SAM" id="MobiDB-lite"/>
    </source>
</evidence>
<dbReference type="PANTHER" id="PTHR32089:SF112">
    <property type="entry name" value="LYSOZYME-LIKE PROTEIN-RELATED"/>
    <property type="match status" value="1"/>
</dbReference>
<evidence type="ECO:0000256" key="2">
    <source>
        <dbReference type="ARBA" id="ARBA00029447"/>
    </source>
</evidence>
<dbReference type="InterPro" id="IPR004089">
    <property type="entry name" value="MCPsignal_dom"/>
</dbReference>
<gene>
    <name evidence="8" type="ORF">Q8A70_12310</name>
</gene>
<feature type="region of interest" description="Disordered" evidence="4">
    <location>
        <begin position="659"/>
        <end position="678"/>
    </location>
</feature>
<feature type="transmembrane region" description="Helical" evidence="5">
    <location>
        <begin position="12"/>
        <end position="30"/>
    </location>
</feature>
<sequence>MRGRFGVAGKLALAIALFIVPAGFLSVLLYKSQQVNIDFGEKEAVGNHYLTALRTVHAALVDPTKDIDPAALKATIAQADGAFGAEMEAAEQAQAAQAALDSKETARDTAALNALIVRVGDKSNLILDPDLDSYYMMDLVLLKIPALLDSVRASSQYAADNAGGDAPKIDAVAGFLKLTAALQATLNGARGSLDSAYKGNAEIGNDPKDLKERIDPAAQAMFQAVDQLLADFNASVLAGGATPIAEGGFEADEAAARSAVLQFADIGSTAMGDLFERRLANLRTDRYTQFAAAIASLAVAVLVVFLAIRLMVVRPIGTLTAAMERLAEDDTTVEVALVDRGDELGAMARAVAKFKIGIGKRMSLEAETRAENARREETFNAMQTLARSFDGEIKQALGEMVSRTSTLREASGVMGEAAATSGDRSNSVVELAGVAAGNAQSISAAVEELSASIGEIGRQVHDAAESAETAAKDGAAAAEIVTGLTRTADSVAGILNIIRDIADNTNLLALNATIEAARAGEAGKGFAVVANEVKGLATRSARATEEIRAQIQAVQEISGSAAASITEIVGKLDAIHGAASGIAASVTQQNAATQEIARNVTESSKRQQEMAGLVGDVKSAAETTGAESSEVLKVAGEVAESVDFLKERVDSFLKEMLKTTEGQQHAGQTGAARQEKAA</sequence>
<dbReference type="PROSITE" id="PS50111">
    <property type="entry name" value="CHEMOTAXIS_TRANSDUC_2"/>
    <property type="match status" value="1"/>
</dbReference>
<keyword evidence="5" id="KW-0812">Transmembrane</keyword>
<dbReference type="Gene3D" id="1.10.287.950">
    <property type="entry name" value="Methyl-accepting chemotaxis protein"/>
    <property type="match status" value="1"/>
</dbReference>
<evidence type="ECO:0000256" key="5">
    <source>
        <dbReference type="SAM" id="Phobius"/>
    </source>
</evidence>
<protein>
    <submittedName>
        <fullName evidence="8">HAMP domain-containing methyl-accepting chemotaxis protein</fullName>
    </submittedName>
</protein>
<dbReference type="SUPFAM" id="SSF158472">
    <property type="entry name" value="HAMP domain-like"/>
    <property type="match status" value="1"/>
</dbReference>
<dbReference type="Proteomes" id="UP001230156">
    <property type="component" value="Unassembled WGS sequence"/>
</dbReference>
<dbReference type="Pfam" id="PF00015">
    <property type="entry name" value="MCPsignal"/>
    <property type="match status" value="1"/>
</dbReference>
<comment type="caution">
    <text evidence="8">The sequence shown here is derived from an EMBL/GenBank/DDBJ whole genome shotgun (WGS) entry which is preliminary data.</text>
</comment>
<proteinExistence type="inferred from homology"/>
<feature type="transmembrane region" description="Helical" evidence="5">
    <location>
        <begin position="287"/>
        <end position="308"/>
    </location>
</feature>
<evidence type="ECO:0000256" key="1">
    <source>
        <dbReference type="ARBA" id="ARBA00023224"/>
    </source>
</evidence>
<keyword evidence="5" id="KW-0472">Membrane</keyword>
<dbReference type="SUPFAM" id="SSF58104">
    <property type="entry name" value="Methyl-accepting chemotaxis protein (MCP) signaling domain"/>
    <property type="match status" value="1"/>
</dbReference>
<dbReference type="InterPro" id="IPR004090">
    <property type="entry name" value="Chemotax_Me-accpt_rcpt"/>
</dbReference>